<dbReference type="SUPFAM" id="SSF52738">
    <property type="entry name" value="Methylesterase CheB, C-terminal domain"/>
    <property type="match status" value="1"/>
</dbReference>
<keyword evidence="4" id="KW-0145">Chemotaxis</keyword>
<dbReference type="PROSITE" id="PS50122">
    <property type="entry name" value="CHEB"/>
    <property type="match status" value="1"/>
</dbReference>
<gene>
    <name evidence="7" type="ORF">GGQ86_001576</name>
    <name evidence="6" type="ORF">XFLAVUS301_10630</name>
</gene>
<evidence type="ECO:0000313" key="7">
    <source>
        <dbReference type="EMBL" id="MDR6333112.1"/>
    </source>
</evidence>
<dbReference type="EMBL" id="BSDO01000001">
    <property type="protein sequence ID" value="GLI21389.1"/>
    <property type="molecule type" value="Genomic_DNA"/>
</dbReference>
<dbReference type="Proteomes" id="UP001245370">
    <property type="component" value="Unassembled WGS sequence"/>
</dbReference>
<comment type="catalytic activity">
    <reaction evidence="3">
        <text>[protein]-L-glutamate 5-O-methyl ester + H2O = L-glutamyl-[protein] + methanol + H(+)</text>
        <dbReference type="Rhea" id="RHEA:23236"/>
        <dbReference type="Rhea" id="RHEA-COMP:10208"/>
        <dbReference type="Rhea" id="RHEA-COMP:10311"/>
        <dbReference type="ChEBI" id="CHEBI:15377"/>
        <dbReference type="ChEBI" id="CHEBI:15378"/>
        <dbReference type="ChEBI" id="CHEBI:17790"/>
        <dbReference type="ChEBI" id="CHEBI:29973"/>
        <dbReference type="ChEBI" id="CHEBI:82795"/>
        <dbReference type="EC" id="3.1.1.61"/>
    </reaction>
</comment>
<dbReference type="GO" id="GO:0008984">
    <property type="term" value="F:protein-glutamate methylesterase activity"/>
    <property type="evidence" value="ECO:0007669"/>
    <property type="project" value="UniProtKB-EC"/>
</dbReference>
<organism evidence="6 8">
    <name type="scientific">Xanthobacter flavus</name>
    <dbReference type="NCBI Taxonomy" id="281"/>
    <lineage>
        <taxon>Bacteria</taxon>
        <taxon>Pseudomonadati</taxon>
        <taxon>Pseudomonadota</taxon>
        <taxon>Alphaproteobacteria</taxon>
        <taxon>Hyphomicrobiales</taxon>
        <taxon>Xanthobacteraceae</taxon>
        <taxon>Xanthobacter</taxon>
    </lineage>
</organism>
<keyword evidence="1 4" id="KW-0378">Hydrolase</keyword>
<sequence>MEPSPVRSTPCAGAEPAPRAIVIGASAGGPPALGRLLAALDAGPDVGIAVVNHVGADGPDMLHTILARLSGRTVVLAQERCPLSGGLVHVAPSGYHLEVGRDRRFSLSVDPRVCYSRPAIDVLFASAAEAYGDALAGVVLTGASSDGAEGLKRIRELGGRALVQEPSEAEVDTMPLAALECAGADLCAPLAVLAAALTAFGRNPHAGLSGYLRARMAE</sequence>
<reference evidence="7 9" key="2">
    <citation type="submission" date="2023-07" db="EMBL/GenBank/DDBJ databases">
        <title>Genomic Encyclopedia of Type Strains, Phase IV (KMG-IV): sequencing the most valuable type-strain genomes for metagenomic binning, comparative biology and taxonomic classification.</title>
        <authorList>
            <person name="Goeker M."/>
        </authorList>
    </citation>
    <scope>NUCLEOTIDE SEQUENCE [LARGE SCALE GENOMIC DNA]</scope>
    <source>
        <strain evidence="7 9">DSM 338</strain>
    </source>
</reference>
<reference evidence="6" key="1">
    <citation type="submission" date="2022-12" db="EMBL/GenBank/DDBJ databases">
        <title>Reference genome sequencing for broad-spectrum identification of bacterial and archaeal isolates by mass spectrometry.</title>
        <authorList>
            <person name="Sekiguchi Y."/>
            <person name="Tourlousse D.M."/>
        </authorList>
    </citation>
    <scope>NUCLEOTIDE SEQUENCE</scope>
    <source>
        <strain evidence="6">301</strain>
    </source>
</reference>
<dbReference type="PANTHER" id="PTHR42872:SF6">
    <property type="entry name" value="PROTEIN-GLUTAMATE METHYLESTERASE_PROTEIN-GLUTAMINE GLUTAMINASE"/>
    <property type="match status" value="1"/>
</dbReference>
<feature type="domain" description="CheB-type methylesterase" evidence="5">
    <location>
        <begin position="16"/>
        <end position="199"/>
    </location>
</feature>
<feature type="active site" evidence="4">
    <location>
        <position position="146"/>
    </location>
</feature>
<dbReference type="CDD" id="cd16433">
    <property type="entry name" value="CheB"/>
    <property type="match status" value="1"/>
</dbReference>
<keyword evidence="9" id="KW-1185">Reference proteome</keyword>
<dbReference type="InterPro" id="IPR000673">
    <property type="entry name" value="Sig_transdc_resp-reg_Me-estase"/>
</dbReference>
<evidence type="ECO:0000256" key="2">
    <source>
        <dbReference type="ARBA" id="ARBA00039140"/>
    </source>
</evidence>
<dbReference type="Proteomes" id="UP001144397">
    <property type="component" value="Unassembled WGS sequence"/>
</dbReference>
<dbReference type="GeneID" id="95761856"/>
<dbReference type="EMBL" id="JAVDPY010000002">
    <property type="protein sequence ID" value="MDR6333112.1"/>
    <property type="molecule type" value="Genomic_DNA"/>
</dbReference>
<dbReference type="PANTHER" id="PTHR42872">
    <property type="entry name" value="PROTEIN-GLUTAMATE METHYLESTERASE/PROTEIN-GLUTAMINE GLUTAMINASE"/>
    <property type="match status" value="1"/>
</dbReference>
<evidence type="ECO:0000313" key="8">
    <source>
        <dbReference type="Proteomes" id="UP001144397"/>
    </source>
</evidence>
<evidence type="ECO:0000313" key="9">
    <source>
        <dbReference type="Proteomes" id="UP001245370"/>
    </source>
</evidence>
<name>A0A9W6FIA1_XANFL</name>
<dbReference type="Pfam" id="PF01339">
    <property type="entry name" value="CheB_methylest"/>
    <property type="match status" value="1"/>
</dbReference>
<feature type="active site" evidence="4">
    <location>
        <position position="53"/>
    </location>
</feature>
<proteinExistence type="predicted"/>
<dbReference type="GO" id="GO:0005737">
    <property type="term" value="C:cytoplasm"/>
    <property type="evidence" value="ECO:0007669"/>
    <property type="project" value="InterPro"/>
</dbReference>
<evidence type="ECO:0000313" key="6">
    <source>
        <dbReference type="EMBL" id="GLI21389.1"/>
    </source>
</evidence>
<evidence type="ECO:0000256" key="3">
    <source>
        <dbReference type="ARBA" id="ARBA00048267"/>
    </source>
</evidence>
<feature type="active site" evidence="4">
    <location>
        <position position="26"/>
    </location>
</feature>
<evidence type="ECO:0000256" key="1">
    <source>
        <dbReference type="ARBA" id="ARBA00022801"/>
    </source>
</evidence>
<dbReference type="GO" id="GO:0000156">
    <property type="term" value="F:phosphorelay response regulator activity"/>
    <property type="evidence" value="ECO:0007669"/>
    <property type="project" value="InterPro"/>
</dbReference>
<dbReference type="RefSeq" id="WP_281805927.1">
    <property type="nucleotide sequence ID" value="NZ_BSDO01000001.1"/>
</dbReference>
<accession>A0A9W6FIA1</accession>
<dbReference type="EC" id="3.1.1.61" evidence="2"/>
<dbReference type="GO" id="GO:0006935">
    <property type="term" value="P:chemotaxis"/>
    <property type="evidence" value="ECO:0007669"/>
    <property type="project" value="UniProtKB-UniRule"/>
</dbReference>
<dbReference type="AlphaFoldDB" id="A0A9W6FIA1"/>
<dbReference type="Gene3D" id="3.40.50.180">
    <property type="entry name" value="Methylesterase CheB, C-terminal domain"/>
    <property type="match status" value="1"/>
</dbReference>
<evidence type="ECO:0000256" key="4">
    <source>
        <dbReference type="PROSITE-ProRule" id="PRU00050"/>
    </source>
</evidence>
<protein>
    <recommendedName>
        <fullName evidence="2">protein-glutamate methylesterase</fullName>
        <ecNumber evidence="2">3.1.1.61</ecNumber>
    </recommendedName>
</protein>
<dbReference type="InterPro" id="IPR035909">
    <property type="entry name" value="CheB_C"/>
</dbReference>
<comment type="caution">
    <text evidence="6">The sequence shown here is derived from an EMBL/GenBank/DDBJ whole genome shotgun (WGS) entry which is preliminary data.</text>
</comment>
<evidence type="ECO:0000259" key="5">
    <source>
        <dbReference type="PROSITE" id="PS50122"/>
    </source>
</evidence>